<reference evidence="2 3" key="1">
    <citation type="submission" date="2018-08" db="EMBL/GenBank/DDBJ databases">
        <title>Aphanomyces genome sequencing and annotation.</title>
        <authorList>
            <person name="Minardi D."/>
            <person name="Oidtmann B."/>
            <person name="Van Der Giezen M."/>
            <person name="Studholme D.J."/>
        </authorList>
    </citation>
    <scope>NUCLEOTIDE SEQUENCE [LARGE SCALE GENOMIC DNA]</scope>
    <source>
        <strain evidence="2 3">NJM0002</strain>
    </source>
</reference>
<dbReference type="SUPFAM" id="SSF49899">
    <property type="entry name" value="Concanavalin A-like lectins/glucanases"/>
    <property type="match status" value="1"/>
</dbReference>
<sequence length="1052" mass="114938">MMWWALLPCLLALSVQASASTPRLDNVRWDISAEGSVCPYDPVDVAVTWTAWSDHDTSPAHVVLVSVGDGIEFVVADSQVQLKPTQVVHDAVSVFQDDSNVLTCELDVATCTPKVVTLVLPNRPGGVLMAGDVLKVEFDGATNTPRVASKADLDAILEFPIHVGDDMEGTWVTMSILHIRIASISTNVSIANITQTPTVRTRPQVLRQRTFESPSTAFRIAVPGLYAWRLVLANGLTRVDMDSPRVMVSTNCAPAKVVSIVVSEDMADPPPAPSFQVRGMVALDGVHALHVPNSSVPRTWSWSLVFWLYLSQDATGTHRTLFYKGPGHNQHRTPSAWLQPDDRRVILRVSAEDNMDVGMTSKTALPLHEWVLVGFAFRNHSADRSQTGGNKTFAYVYTVNGNVDTEMNVHNSVVLDNDGGLYLGGNPWMDGMRGFMQNIRLYTTALTVHQIQTMFQQEHGNLLSLKTTAGQLTALLRHQANTVATAPPSNVATSLVNSMEAHDEAAVLGHPSSLYRMGEAYLYGTDDLYKPNATLAAWYFKQALHGGEAAAAKPLALIYATDPSTLGEAIALFHYAASMGDASSNMILARRYEKGDGVEADGETAAHYYYIAAVDASRAYHTRGNQPLHEMNSLFHADQVNVAEGQEGENDKWIQFQKMRADHDQDVDAMVAMGDLYYWGARGCARDHPLAFEYFERAATLGSPIGMSAAAGMLLKGEGVAQDNETAIRWYEQAAMSNNVRALNGLGYIHFYGTANCTQNQSKGLEFFEHAAAQRTDGDSLFNAGYCHFVGLGTPANTTRALAYFRDAAHSFGHFDSIFELGKVALNVDGTFERHVSEAITYLRAVSAAGDWGKVARQGFDAYLAGQHHQAIWLYHEAREYGYPVAAGNLAYLYDAMGLPNSATYLVEATEVEASLRLGDCYYYGKCGVGQNVHMALIWYSRASADGLSVGAYNVGYMNEYGIGGIPVNGNRATRYYKRALELSPSWETWFVMTVSIYRVQLRSRYGLTASATTSSSFVPASTPPAIDWNNVGLGVVVLGLVGVISVQFLRR</sequence>
<dbReference type="InterPro" id="IPR006597">
    <property type="entry name" value="Sel1-like"/>
</dbReference>
<protein>
    <recommendedName>
        <fullName evidence="4">LamG-like jellyroll fold domain-containing protein</fullName>
    </recommendedName>
</protein>
<organism evidence="2 3">
    <name type="scientific">Aphanomyces invadans</name>
    <dbReference type="NCBI Taxonomy" id="157072"/>
    <lineage>
        <taxon>Eukaryota</taxon>
        <taxon>Sar</taxon>
        <taxon>Stramenopiles</taxon>
        <taxon>Oomycota</taxon>
        <taxon>Saprolegniomycetes</taxon>
        <taxon>Saprolegniales</taxon>
        <taxon>Verrucalvaceae</taxon>
        <taxon>Aphanomyces</taxon>
    </lineage>
</organism>
<dbReference type="Pfam" id="PF08238">
    <property type="entry name" value="Sel1"/>
    <property type="match status" value="8"/>
</dbReference>
<dbReference type="SMART" id="SM00671">
    <property type="entry name" value="SEL1"/>
    <property type="match status" value="9"/>
</dbReference>
<dbReference type="InterPro" id="IPR011990">
    <property type="entry name" value="TPR-like_helical_dom_sf"/>
</dbReference>
<dbReference type="Pfam" id="PF13385">
    <property type="entry name" value="Laminin_G_3"/>
    <property type="match status" value="1"/>
</dbReference>
<evidence type="ECO:0000256" key="1">
    <source>
        <dbReference type="SAM" id="SignalP"/>
    </source>
</evidence>
<gene>
    <name evidence="2" type="ORF">DYB32_007634</name>
</gene>
<dbReference type="VEuPathDB" id="FungiDB:H310_09012"/>
<dbReference type="InterPro" id="IPR013320">
    <property type="entry name" value="ConA-like_dom_sf"/>
</dbReference>
<dbReference type="SUPFAM" id="SSF81901">
    <property type="entry name" value="HCP-like"/>
    <property type="match status" value="3"/>
</dbReference>
<evidence type="ECO:0000313" key="2">
    <source>
        <dbReference type="EMBL" id="RHY28741.1"/>
    </source>
</evidence>
<keyword evidence="3" id="KW-1185">Reference proteome</keyword>
<dbReference type="Proteomes" id="UP000285060">
    <property type="component" value="Unassembled WGS sequence"/>
</dbReference>
<accession>A0A3R6V9N9</accession>
<evidence type="ECO:0000313" key="3">
    <source>
        <dbReference type="Proteomes" id="UP000285060"/>
    </source>
</evidence>
<feature type="signal peptide" evidence="1">
    <location>
        <begin position="1"/>
        <end position="19"/>
    </location>
</feature>
<dbReference type="PANTHER" id="PTHR45084">
    <property type="entry name" value="ERAD-ASSOCIATED E3 UBIQUITIN-PROTEIN LIGASE COMPONENT HRD3A-RELATED"/>
    <property type="match status" value="1"/>
</dbReference>
<dbReference type="AlphaFoldDB" id="A0A3R6V9N9"/>
<keyword evidence="1" id="KW-0732">Signal</keyword>
<dbReference type="PANTHER" id="PTHR45084:SF1">
    <property type="entry name" value="ERAD-ASSOCIATED E3 UBIQUITIN-PROTEIN LIGASE COMPONENT HRD3A-RELATED"/>
    <property type="match status" value="1"/>
</dbReference>
<dbReference type="GO" id="GO:0036503">
    <property type="term" value="P:ERAD pathway"/>
    <property type="evidence" value="ECO:0007669"/>
    <property type="project" value="InterPro"/>
</dbReference>
<evidence type="ECO:0008006" key="4">
    <source>
        <dbReference type="Google" id="ProtNLM"/>
    </source>
</evidence>
<name>A0A3R6V9N9_9STRA</name>
<dbReference type="InterPro" id="IPR044623">
    <property type="entry name" value="HRD3"/>
</dbReference>
<comment type="caution">
    <text evidence="2">The sequence shown here is derived from an EMBL/GenBank/DDBJ whole genome shotgun (WGS) entry which is preliminary data.</text>
</comment>
<proteinExistence type="predicted"/>
<dbReference type="Gene3D" id="2.60.120.200">
    <property type="match status" value="1"/>
</dbReference>
<feature type="chain" id="PRO_5018700798" description="LamG-like jellyroll fold domain-containing protein" evidence="1">
    <location>
        <begin position="20"/>
        <end position="1052"/>
    </location>
</feature>
<dbReference type="EMBL" id="QUSY01000535">
    <property type="protein sequence ID" value="RHY28741.1"/>
    <property type="molecule type" value="Genomic_DNA"/>
</dbReference>
<dbReference type="Gene3D" id="1.25.40.10">
    <property type="entry name" value="Tetratricopeptide repeat domain"/>
    <property type="match status" value="3"/>
</dbReference>